<feature type="transmembrane region" description="Helical" evidence="4">
    <location>
        <begin position="39"/>
        <end position="58"/>
    </location>
</feature>
<feature type="transmembrane region" description="Helical" evidence="4">
    <location>
        <begin position="6"/>
        <end position="27"/>
    </location>
</feature>
<proteinExistence type="predicted"/>
<protein>
    <recommendedName>
        <fullName evidence="5">HTH araC/xylS-type domain-containing protein</fullName>
    </recommendedName>
</protein>
<dbReference type="Proteomes" id="UP000618591">
    <property type="component" value="Unassembled WGS sequence"/>
</dbReference>
<evidence type="ECO:0000256" key="3">
    <source>
        <dbReference type="ARBA" id="ARBA00023163"/>
    </source>
</evidence>
<organism evidence="6 7">
    <name type="scientific">Sphingomonas psychrolutea</name>
    <dbReference type="NCBI Taxonomy" id="1259676"/>
    <lineage>
        <taxon>Bacteria</taxon>
        <taxon>Pseudomonadati</taxon>
        <taxon>Pseudomonadota</taxon>
        <taxon>Alphaproteobacteria</taxon>
        <taxon>Sphingomonadales</taxon>
        <taxon>Sphingomonadaceae</taxon>
        <taxon>Sphingomonas</taxon>
    </lineage>
</organism>
<feature type="transmembrane region" description="Helical" evidence="4">
    <location>
        <begin position="133"/>
        <end position="150"/>
    </location>
</feature>
<keyword evidence="7" id="KW-1185">Reference proteome</keyword>
<dbReference type="PANTHER" id="PTHR43280:SF29">
    <property type="entry name" value="ARAC-FAMILY TRANSCRIPTIONAL REGULATOR"/>
    <property type="match status" value="1"/>
</dbReference>
<sequence length="351" mass="38278">MTRITLVIFAVRLLAIGQVLLVALVIARTATPRRIRLSSGFLLLCTCAFLVLQTPLSAMAEGPFWPLLPLAAQLVPLALWVFANVLFERQIDRRIAVLALIMALSCWATLGMGRIDAGDGERLALLIVAQVQRVSQLALVAHAIAIALHERGDDLIEKRRRLRVGFVIVVAVLAITVIVLEFFFGFEAVPPGFTLVQMIAILIATFALGGALLQSDPDLLHDPDTPTPPATGISPSEHVLKGKLDAAMADGIYRETGLTIGQLATRLGTPEHRLRALINQRLGYRNFSAFLNAHRINEAKTLLADPAQVDRPILTIPMDLGYASLAPFNRAFRDTAGQAPSEFRRAQIVRN</sequence>
<dbReference type="InterPro" id="IPR009057">
    <property type="entry name" value="Homeodomain-like_sf"/>
</dbReference>
<dbReference type="RefSeq" id="WP_188446502.1">
    <property type="nucleotide sequence ID" value="NZ_BMDW01000008.1"/>
</dbReference>
<dbReference type="PANTHER" id="PTHR43280">
    <property type="entry name" value="ARAC-FAMILY TRANSCRIPTIONAL REGULATOR"/>
    <property type="match status" value="1"/>
</dbReference>
<dbReference type="SUPFAM" id="SSF46689">
    <property type="entry name" value="Homeodomain-like"/>
    <property type="match status" value="1"/>
</dbReference>
<keyword evidence="1" id="KW-0805">Transcription regulation</keyword>
<accession>A0ABQ1GP57</accession>
<evidence type="ECO:0000256" key="2">
    <source>
        <dbReference type="ARBA" id="ARBA00023125"/>
    </source>
</evidence>
<dbReference type="Pfam" id="PF12833">
    <property type="entry name" value="HTH_18"/>
    <property type="match status" value="1"/>
</dbReference>
<evidence type="ECO:0000313" key="6">
    <source>
        <dbReference type="EMBL" id="GGA47435.1"/>
    </source>
</evidence>
<feature type="transmembrane region" description="Helical" evidence="4">
    <location>
        <begin position="192"/>
        <end position="213"/>
    </location>
</feature>
<dbReference type="SMART" id="SM00342">
    <property type="entry name" value="HTH_ARAC"/>
    <property type="match status" value="1"/>
</dbReference>
<dbReference type="Gene3D" id="1.10.10.60">
    <property type="entry name" value="Homeodomain-like"/>
    <property type="match status" value="1"/>
</dbReference>
<dbReference type="InterPro" id="IPR018060">
    <property type="entry name" value="HTH_AraC"/>
</dbReference>
<keyword evidence="3" id="KW-0804">Transcription</keyword>
<gene>
    <name evidence="6" type="ORF">GCM10011395_17150</name>
</gene>
<feature type="domain" description="HTH araC/xylS-type" evidence="5">
    <location>
        <begin position="242"/>
        <end position="346"/>
    </location>
</feature>
<evidence type="ECO:0000256" key="1">
    <source>
        <dbReference type="ARBA" id="ARBA00023015"/>
    </source>
</evidence>
<keyword evidence="2" id="KW-0238">DNA-binding</keyword>
<evidence type="ECO:0000256" key="4">
    <source>
        <dbReference type="SAM" id="Phobius"/>
    </source>
</evidence>
<keyword evidence="4" id="KW-0472">Membrane</keyword>
<keyword evidence="4" id="KW-1133">Transmembrane helix</keyword>
<dbReference type="EMBL" id="BMDW01000008">
    <property type="protein sequence ID" value="GGA47435.1"/>
    <property type="molecule type" value="Genomic_DNA"/>
</dbReference>
<feature type="transmembrane region" description="Helical" evidence="4">
    <location>
        <begin position="95"/>
        <end position="113"/>
    </location>
</feature>
<evidence type="ECO:0000259" key="5">
    <source>
        <dbReference type="PROSITE" id="PS01124"/>
    </source>
</evidence>
<comment type="caution">
    <text evidence="6">The sequence shown here is derived from an EMBL/GenBank/DDBJ whole genome shotgun (WGS) entry which is preliminary data.</text>
</comment>
<reference evidence="7" key="1">
    <citation type="journal article" date="2019" name="Int. J. Syst. Evol. Microbiol.">
        <title>The Global Catalogue of Microorganisms (GCM) 10K type strain sequencing project: providing services to taxonomists for standard genome sequencing and annotation.</title>
        <authorList>
            <consortium name="The Broad Institute Genomics Platform"/>
            <consortium name="The Broad Institute Genome Sequencing Center for Infectious Disease"/>
            <person name="Wu L."/>
            <person name="Ma J."/>
        </authorList>
    </citation>
    <scope>NUCLEOTIDE SEQUENCE [LARGE SCALE GENOMIC DNA]</scope>
    <source>
        <strain evidence="7">CGMCC 1.10106</strain>
    </source>
</reference>
<name>A0ABQ1GP57_9SPHN</name>
<dbReference type="PROSITE" id="PS01124">
    <property type="entry name" value="HTH_ARAC_FAMILY_2"/>
    <property type="match status" value="1"/>
</dbReference>
<feature type="transmembrane region" description="Helical" evidence="4">
    <location>
        <begin position="64"/>
        <end position="83"/>
    </location>
</feature>
<keyword evidence="4" id="KW-0812">Transmembrane</keyword>
<feature type="transmembrane region" description="Helical" evidence="4">
    <location>
        <begin position="162"/>
        <end position="186"/>
    </location>
</feature>
<evidence type="ECO:0000313" key="7">
    <source>
        <dbReference type="Proteomes" id="UP000618591"/>
    </source>
</evidence>